<comment type="caution">
    <text evidence="1">The sequence shown here is derived from an EMBL/GenBank/DDBJ whole genome shotgun (WGS) entry which is preliminary data.</text>
</comment>
<dbReference type="Proteomes" id="UP001165960">
    <property type="component" value="Unassembled WGS sequence"/>
</dbReference>
<proteinExistence type="predicted"/>
<sequence>MLAGGKVMFRDESGAYSEVARGLKYANGISLSSDRKLVYVAETMAAMLRVYERDEFDDLVLKEKVPLRFSPDNINVDPASGHIYAAGFPLQSEANANLAKYDGIKHTDVSASISARISNETGEDRFFGRNYKVEPVLMDDGNQLFSTTSCASDEERGVLLLSGLFTSKGMMDCRMKL</sequence>
<accession>A0ACC2RZL1</accession>
<keyword evidence="2" id="KW-1185">Reference proteome</keyword>
<reference evidence="1" key="1">
    <citation type="submission" date="2022-04" db="EMBL/GenBank/DDBJ databases">
        <title>Genome of the entomopathogenic fungus Entomophthora muscae.</title>
        <authorList>
            <person name="Elya C."/>
            <person name="Lovett B.R."/>
            <person name="Lee E."/>
            <person name="Macias A.M."/>
            <person name="Hajek A.E."/>
            <person name="De Bivort B.L."/>
            <person name="Kasson M.T."/>
            <person name="De Fine Licht H.H."/>
            <person name="Stajich J.E."/>
        </authorList>
    </citation>
    <scope>NUCLEOTIDE SEQUENCE</scope>
    <source>
        <strain evidence="1">Berkeley</strain>
    </source>
</reference>
<evidence type="ECO:0000313" key="2">
    <source>
        <dbReference type="Proteomes" id="UP001165960"/>
    </source>
</evidence>
<evidence type="ECO:0000313" key="1">
    <source>
        <dbReference type="EMBL" id="KAJ9055431.1"/>
    </source>
</evidence>
<gene>
    <name evidence="1" type="primary">PON1_1</name>
    <name evidence="1" type="ORF">DSO57_1003928</name>
</gene>
<name>A0ACC2RZL1_9FUNG</name>
<organism evidence="1 2">
    <name type="scientific">Entomophthora muscae</name>
    <dbReference type="NCBI Taxonomy" id="34485"/>
    <lineage>
        <taxon>Eukaryota</taxon>
        <taxon>Fungi</taxon>
        <taxon>Fungi incertae sedis</taxon>
        <taxon>Zoopagomycota</taxon>
        <taxon>Entomophthoromycotina</taxon>
        <taxon>Entomophthoromycetes</taxon>
        <taxon>Entomophthorales</taxon>
        <taxon>Entomophthoraceae</taxon>
        <taxon>Entomophthora</taxon>
    </lineage>
</organism>
<protein>
    <submittedName>
        <fullName evidence="1">Serum paraoxonase/arylesterase 1</fullName>
        <ecNumber evidence="1">3.1.-.-</ecNumber>
    </submittedName>
</protein>
<dbReference type="EC" id="3.1.-.-" evidence="1"/>
<dbReference type="EMBL" id="QTSX02006399">
    <property type="protein sequence ID" value="KAJ9055431.1"/>
    <property type="molecule type" value="Genomic_DNA"/>
</dbReference>
<keyword evidence="1" id="KW-0378">Hydrolase</keyword>